<evidence type="ECO:0000256" key="3">
    <source>
        <dbReference type="ARBA" id="ARBA00022692"/>
    </source>
</evidence>
<dbReference type="InterPro" id="IPR010201">
    <property type="entry name" value="HflK"/>
</dbReference>
<evidence type="ECO:0000256" key="4">
    <source>
        <dbReference type="ARBA" id="ARBA00022989"/>
    </source>
</evidence>
<evidence type="ECO:0000259" key="8">
    <source>
        <dbReference type="SMART" id="SM00244"/>
    </source>
</evidence>
<evidence type="ECO:0000256" key="5">
    <source>
        <dbReference type="ARBA" id="ARBA00023136"/>
    </source>
</evidence>
<evidence type="ECO:0000313" key="10">
    <source>
        <dbReference type="Proteomes" id="UP000659630"/>
    </source>
</evidence>
<evidence type="ECO:0000313" key="9">
    <source>
        <dbReference type="EMBL" id="MBC5581916.1"/>
    </source>
</evidence>
<dbReference type="InterPro" id="IPR036013">
    <property type="entry name" value="Band_7/SPFH_dom_sf"/>
</dbReference>
<feature type="domain" description="Band 7" evidence="8">
    <location>
        <begin position="58"/>
        <end position="230"/>
    </location>
</feature>
<comment type="subunit">
    <text evidence="6">HflC and HflK may interact to form a multimeric complex.</text>
</comment>
<keyword evidence="9" id="KW-0645">Protease</keyword>
<keyword evidence="3 6" id="KW-0812">Transmembrane</keyword>
<keyword evidence="4 6" id="KW-1133">Transmembrane helix</keyword>
<dbReference type="Pfam" id="PF01145">
    <property type="entry name" value="Band_7"/>
    <property type="match status" value="1"/>
</dbReference>
<keyword evidence="10" id="KW-1185">Reference proteome</keyword>
<dbReference type="Gene3D" id="3.30.479.30">
    <property type="entry name" value="Band 7 domain"/>
    <property type="match status" value="1"/>
</dbReference>
<evidence type="ECO:0000256" key="6">
    <source>
        <dbReference type="RuleBase" id="RU364113"/>
    </source>
</evidence>
<comment type="function">
    <text evidence="6">HflC and HflK could encode or regulate a protease.</text>
</comment>
<reference evidence="9" key="1">
    <citation type="submission" date="2020-08" db="EMBL/GenBank/DDBJ databases">
        <title>Genome public.</title>
        <authorList>
            <person name="Liu C."/>
            <person name="Sun Q."/>
        </authorList>
    </citation>
    <scope>NUCLEOTIDE SEQUENCE</scope>
    <source>
        <strain evidence="9">BX8</strain>
    </source>
</reference>
<comment type="similarity">
    <text evidence="2 6">Belongs to the band 7/mec-2 family. HflK subfamily.</text>
</comment>
<dbReference type="NCBIfam" id="TIGR01933">
    <property type="entry name" value="hflK"/>
    <property type="match status" value="1"/>
</dbReference>
<dbReference type="PANTHER" id="PTHR43327:SF2">
    <property type="entry name" value="MODULATOR OF FTSH PROTEASE HFLK"/>
    <property type="match status" value="1"/>
</dbReference>
<dbReference type="CDD" id="cd03404">
    <property type="entry name" value="SPFH_HflK"/>
    <property type="match status" value="1"/>
</dbReference>
<dbReference type="Proteomes" id="UP000659630">
    <property type="component" value="Unassembled WGS sequence"/>
</dbReference>
<dbReference type="InterPro" id="IPR001107">
    <property type="entry name" value="Band_7"/>
</dbReference>
<dbReference type="PANTHER" id="PTHR43327">
    <property type="entry name" value="STOMATIN-LIKE PROTEIN 2, MITOCHONDRIAL"/>
    <property type="match status" value="1"/>
</dbReference>
<evidence type="ECO:0000256" key="2">
    <source>
        <dbReference type="ARBA" id="ARBA00006971"/>
    </source>
</evidence>
<dbReference type="InterPro" id="IPR050710">
    <property type="entry name" value="Band7/mec-2_domain"/>
</dbReference>
<comment type="caution">
    <text evidence="9">The sequence shown here is derived from an EMBL/GenBank/DDBJ whole genome shotgun (WGS) entry which is preliminary data.</text>
</comment>
<accession>A0A923KWH8</accession>
<feature type="compositionally biased region" description="Gly residues" evidence="7">
    <location>
        <begin position="15"/>
        <end position="28"/>
    </location>
</feature>
<feature type="transmembrane region" description="Helical" evidence="6">
    <location>
        <begin position="43"/>
        <end position="63"/>
    </location>
</feature>
<dbReference type="GO" id="GO:0016020">
    <property type="term" value="C:membrane"/>
    <property type="evidence" value="ECO:0007669"/>
    <property type="project" value="UniProtKB-SubCell"/>
</dbReference>
<dbReference type="SMART" id="SM00244">
    <property type="entry name" value="PHB"/>
    <property type="match status" value="1"/>
</dbReference>
<dbReference type="RefSeq" id="WP_186888270.1">
    <property type="nucleotide sequence ID" value="NZ_JACONZ010000003.1"/>
</dbReference>
<gene>
    <name evidence="9" type="primary">hflK</name>
    <name evidence="9" type="ORF">H8S23_10380</name>
</gene>
<dbReference type="GO" id="GO:0006508">
    <property type="term" value="P:proteolysis"/>
    <property type="evidence" value="ECO:0007669"/>
    <property type="project" value="UniProtKB-KW"/>
</dbReference>
<dbReference type="AlphaFoldDB" id="A0A923KWH8"/>
<dbReference type="GO" id="GO:0008233">
    <property type="term" value="F:peptidase activity"/>
    <property type="evidence" value="ECO:0007669"/>
    <property type="project" value="UniProtKB-KW"/>
</dbReference>
<comment type="subcellular location">
    <subcellularLocation>
        <location evidence="1 6">Membrane</location>
    </subcellularLocation>
</comment>
<dbReference type="EMBL" id="JACONZ010000003">
    <property type="protein sequence ID" value="MBC5581916.1"/>
    <property type="molecule type" value="Genomic_DNA"/>
</dbReference>
<proteinExistence type="inferred from homology"/>
<keyword evidence="9" id="KW-0378">Hydrolase</keyword>
<name>A0A923KWH8_9FIRM</name>
<evidence type="ECO:0000256" key="1">
    <source>
        <dbReference type="ARBA" id="ARBA00004370"/>
    </source>
</evidence>
<evidence type="ECO:0000256" key="7">
    <source>
        <dbReference type="SAM" id="MobiDB-lite"/>
    </source>
</evidence>
<protein>
    <recommendedName>
        <fullName evidence="6">Protein HflK</fullName>
    </recommendedName>
</protein>
<organism evidence="9 10">
    <name type="scientific">Anaerofilum hominis</name>
    <dbReference type="NCBI Taxonomy" id="2763016"/>
    <lineage>
        <taxon>Bacteria</taxon>
        <taxon>Bacillati</taxon>
        <taxon>Bacillota</taxon>
        <taxon>Clostridia</taxon>
        <taxon>Eubacteriales</taxon>
        <taxon>Oscillospiraceae</taxon>
        <taxon>Anaerofilum</taxon>
    </lineage>
</organism>
<feature type="region of interest" description="Disordered" evidence="7">
    <location>
        <begin position="1"/>
        <end position="33"/>
    </location>
</feature>
<keyword evidence="5 6" id="KW-0472">Membrane</keyword>
<sequence length="344" mass="37967">METRDFGGWFRRGTAGTGAPGTGDGGRPQDGQKGLFRRLAGRAGLVLLGAALVIAALNSFYMINEQENAVVVTFGVPSPVTSSGLHFKVPFVQQVRKVDMTIHGFPIGYDAATKEPIPDESLMITSDYNFVNVDFFVEYRVTDPVKYLFSSQDPEFILKTLAQSYIRDTIGIYPVDDVITTGKNQIQGEIKDKIMSRLEREDIGLQLVNITIQDAEPPTAEVLTAFKEVETAKQSADTAVNNANKYRSEKIPAAEAQADQILQNAQAQKEARINEAAGQVARFNSMYQEYARYPLITKQRMYYETMEEVLPGLRVIIQDGSGNTLNILGEAGVPQAQPAEEEKQ</sequence>
<dbReference type="SUPFAM" id="SSF117892">
    <property type="entry name" value="Band 7/SPFH domain"/>
    <property type="match status" value="1"/>
</dbReference>